<dbReference type="AlphaFoldDB" id="A0A0E9TZE5"/>
<reference evidence="1" key="2">
    <citation type="journal article" date="2015" name="Fish Shellfish Immunol.">
        <title>Early steps in the European eel (Anguilla anguilla)-Vibrio vulnificus interaction in the gills: Role of the RtxA13 toxin.</title>
        <authorList>
            <person name="Callol A."/>
            <person name="Pajuelo D."/>
            <person name="Ebbesson L."/>
            <person name="Teles M."/>
            <person name="MacKenzie S."/>
            <person name="Amaro C."/>
        </authorList>
    </citation>
    <scope>NUCLEOTIDE SEQUENCE</scope>
</reference>
<dbReference type="EMBL" id="GBXM01049671">
    <property type="protein sequence ID" value="JAH58906.1"/>
    <property type="molecule type" value="Transcribed_RNA"/>
</dbReference>
<sequence>MQGVHECLHMIYMSTRATPG</sequence>
<reference evidence="1" key="1">
    <citation type="submission" date="2014-11" db="EMBL/GenBank/DDBJ databases">
        <authorList>
            <person name="Amaro Gonzalez C."/>
        </authorList>
    </citation>
    <scope>NUCLEOTIDE SEQUENCE</scope>
</reference>
<protein>
    <submittedName>
        <fullName evidence="1">Uncharacterized protein</fullName>
    </submittedName>
</protein>
<proteinExistence type="predicted"/>
<organism evidence="1">
    <name type="scientific">Anguilla anguilla</name>
    <name type="common">European freshwater eel</name>
    <name type="synonym">Muraena anguilla</name>
    <dbReference type="NCBI Taxonomy" id="7936"/>
    <lineage>
        <taxon>Eukaryota</taxon>
        <taxon>Metazoa</taxon>
        <taxon>Chordata</taxon>
        <taxon>Craniata</taxon>
        <taxon>Vertebrata</taxon>
        <taxon>Euteleostomi</taxon>
        <taxon>Actinopterygii</taxon>
        <taxon>Neopterygii</taxon>
        <taxon>Teleostei</taxon>
        <taxon>Anguilliformes</taxon>
        <taxon>Anguillidae</taxon>
        <taxon>Anguilla</taxon>
    </lineage>
</organism>
<name>A0A0E9TZE5_ANGAN</name>
<evidence type="ECO:0000313" key="1">
    <source>
        <dbReference type="EMBL" id="JAH58906.1"/>
    </source>
</evidence>
<accession>A0A0E9TZE5</accession>